<feature type="signal peptide" evidence="7">
    <location>
        <begin position="1"/>
        <end position="34"/>
    </location>
</feature>
<protein>
    <recommendedName>
        <fullName evidence="10">Resistin</fullName>
    </recommendedName>
</protein>
<keyword evidence="6" id="KW-1015">Disulfide bond</keyword>
<dbReference type="PANTHER" id="PTHR21101">
    <property type="entry name" value="RESISTIN"/>
    <property type="match status" value="1"/>
</dbReference>
<evidence type="ECO:0000313" key="9">
    <source>
        <dbReference type="Proteomes" id="UP001066276"/>
    </source>
</evidence>
<keyword evidence="5 7" id="KW-0732">Signal</keyword>
<proteinExistence type="inferred from homology"/>
<dbReference type="GO" id="GO:0005615">
    <property type="term" value="C:extracellular space"/>
    <property type="evidence" value="ECO:0007669"/>
    <property type="project" value="TreeGrafter"/>
</dbReference>
<dbReference type="Pfam" id="PF06954">
    <property type="entry name" value="Resistin"/>
    <property type="match status" value="1"/>
</dbReference>
<name>A0AAV7SD48_PLEWA</name>
<dbReference type="InterPro" id="IPR036262">
    <property type="entry name" value="Resistin-like_sf"/>
</dbReference>
<dbReference type="EMBL" id="JANPWB010000008">
    <property type="protein sequence ID" value="KAJ1161098.1"/>
    <property type="molecule type" value="Genomic_DNA"/>
</dbReference>
<keyword evidence="9" id="KW-1185">Reference proteome</keyword>
<evidence type="ECO:0000256" key="2">
    <source>
        <dbReference type="ARBA" id="ARBA00007258"/>
    </source>
</evidence>
<feature type="chain" id="PRO_5043742586" description="Resistin" evidence="7">
    <location>
        <begin position="35"/>
        <end position="124"/>
    </location>
</feature>
<evidence type="ECO:0000256" key="3">
    <source>
        <dbReference type="ARBA" id="ARBA00022525"/>
    </source>
</evidence>
<keyword evidence="4" id="KW-0372">Hormone</keyword>
<dbReference type="InterPro" id="IPR009714">
    <property type="entry name" value="RELM"/>
</dbReference>
<evidence type="ECO:0000256" key="5">
    <source>
        <dbReference type="ARBA" id="ARBA00022729"/>
    </source>
</evidence>
<evidence type="ECO:0000256" key="7">
    <source>
        <dbReference type="SAM" id="SignalP"/>
    </source>
</evidence>
<dbReference type="PANTHER" id="PTHR21101:SF12">
    <property type="entry name" value="RESISTIN"/>
    <property type="match status" value="1"/>
</dbReference>
<dbReference type="AlphaFoldDB" id="A0AAV7SD48"/>
<evidence type="ECO:0008006" key="10">
    <source>
        <dbReference type="Google" id="ProtNLM"/>
    </source>
</evidence>
<comment type="caution">
    <text evidence="8">The sequence shown here is derived from an EMBL/GenBank/DDBJ whole genome shotgun (WGS) entry which is preliminary data.</text>
</comment>
<dbReference type="Gene3D" id="2.60.40.4230">
    <property type="entry name" value="Resistin head domain"/>
    <property type="match status" value="1"/>
</dbReference>
<dbReference type="SUPFAM" id="SSF111423">
    <property type="entry name" value="Resistin"/>
    <property type="match status" value="1"/>
</dbReference>
<evidence type="ECO:0000256" key="6">
    <source>
        <dbReference type="ARBA" id="ARBA00023157"/>
    </source>
</evidence>
<accession>A0AAV7SD48</accession>
<organism evidence="8 9">
    <name type="scientific">Pleurodeles waltl</name>
    <name type="common">Iberian ribbed newt</name>
    <dbReference type="NCBI Taxonomy" id="8319"/>
    <lineage>
        <taxon>Eukaryota</taxon>
        <taxon>Metazoa</taxon>
        <taxon>Chordata</taxon>
        <taxon>Craniata</taxon>
        <taxon>Vertebrata</taxon>
        <taxon>Euteleostomi</taxon>
        <taxon>Amphibia</taxon>
        <taxon>Batrachia</taxon>
        <taxon>Caudata</taxon>
        <taxon>Salamandroidea</taxon>
        <taxon>Salamandridae</taxon>
        <taxon>Pleurodelinae</taxon>
        <taxon>Pleurodeles</taxon>
    </lineage>
</organism>
<comment type="subcellular location">
    <subcellularLocation>
        <location evidence="1">Secreted</location>
    </subcellularLocation>
</comment>
<dbReference type="Proteomes" id="UP001066276">
    <property type="component" value="Chromosome 4_2"/>
</dbReference>
<reference evidence="8" key="1">
    <citation type="journal article" date="2022" name="bioRxiv">
        <title>Sequencing and chromosome-scale assembly of the giantPleurodeles waltlgenome.</title>
        <authorList>
            <person name="Brown T."/>
            <person name="Elewa A."/>
            <person name="Iarovenko S."/>
            <person name="Subramanian E."/>
            <person name="Araus A.J."/>
            <person name="Petzold A."/>
            <person name="Susuki M."/>
            <person name="Suzuki K.-i.T."/>
            <person name="Hayashi T."/>
            <person name="Toyoda A."/>
            <person name="Oliveira C."/>
            <person name="Osipova E."/>
            <person name="Leigh N.D."/>
            <person name="Simon A."/>
            <person name="Yun M.H."/>
        </authorList>
    </citation>
    <scope>NUCLEOTIDE SEQUENCE</scope>
    <source>
        <strain evidence="8">20211129_DDA</strain>
        <tissue evidence="8">Liver</tissue>
    </source>
</reference>
<keyword evidence="3" id="KW-0964">Secreted</keyword>
<comment type="similarity">
    <text evidence="2">Belongs to the resistin/FIZZ family.</text>
</comment>
<evidence type="ECO:0000256" key="1">
    <source>
        <dbReference type="ARBA" id="ARBA00004613"/>
    </source>
</evidence>
<dbReference type="FunFam" id="2.60.40.4230:FF:000001">
    <property type="entry name" value="Resistin-like beta"/>
    <property type="match status" value="1"/>
</dbReference>
<sequence>MPSSAPWGGVAFETMKSAIFLGVVLLLLPGFLAACSECCSFKDLENLQSLITSMAPAILKEVRTECIEISARGALATCPSGYTPYACACGMGCGSWDIRDKQTCHCQCANIDWTNAHCCKIVAN</sequence>
<dbReference type="GO" id="GO:0005179">
    <property type="term" value="F:hormone activity"/>
    <property type="evidence" value="ECO:0007669"/>
    <property type="project" value="UniProtKB-KW"/>
</dbReference>
<gene>
    <name evidence="8" type="ORF">NDU88_001586</name>
</gene>
<evidence type="ECO:0000256" key="4">
    <source>
        <dbReference type="ARBA" id="ARBA00022702"/>
    </source>
</evidence>
<evidence type="ECO:0000313" key="8">
    <source>
        <dbReference type="EMBL" id="KAJ1161098.1"/>
    </source>
</evidence>